<protein>
    <submittedName>
        <fullName evidence="1">Uncharacterized protein</fullName>
    </submittedName>
</protein>
<evidence type="ECO:0000313" key="2">
    <source>
        <dbReference type="Proteomes" id="UP000886595"/>
    </source>
</evidence>
<evidence type="ECO:0000313" key="1">
    <source>
        <dbReference type="EMBL" id="KAG2283364.1"/>
    </source>
</evidence>
<dbReference type="AlphaFoldDB" id="A0A8X7ULZ2"/>
<comment type="caution">
    <text evidence="1">The sequence shown here is derived from an EMBL/GenBank/DDBJ whole genome shotgun (WGS) entry which is preliminary data.</text>
</comment>
<gene>
    <name evidence="1" type="ORF">Bca52824_054584</name>
</gene>
<reference evidence="1 2" key="1">
    <citation type="submission" date="2020-02" db="EMBL/GenBank/DDBJ databases">
        <authorList>
            <person name="Ma Q."/>
            <person name="Huang Y."/>
            <person name="Song X."/>
            <person name="Pei D."/>
        </authorList>
    </citation>
    <scope>NUCLEOTIDE SEQUENCE [LARGE SCALE GENOMIC DNA]</scope>
    <source>
        <strain evidence="1">Sxm20200214</strain>
        <tissue evidence="1">Leaf</tissue>
    </source>
</reference>
<dbReference type="Proteomes" id="UP000886595">
    <property type="component" value="Unassembled WGS sequence"/>
</dbReference>
<organism evidence="1 2">
    <name type="scientific">Brassica carinata</name>
    <name type="common">Ethiopian mustard</name>
    <name type="synonym">Abyssinian cabbage</name>
    <dbReference type="NCBI Taxonomy" id="52824"/>
    <lineage>
        <taxon>Eukaryota</taxon>
        <taxon>Viridiplantae</taxon>
        <taxon>Streptophyta</taxon>
        <taxon>Embryophyta</taxon>
        <taxon>Tracheophyta</taxon>
        <taxon>Spermatophyta</taxon>
        <taxon>Magnoliopsida</taxon>
        <taxon>eudicotyledons</taxon>
        <taxon>Gunneridae</taxon>
        <taxon>Pentapetalae</taxon>
        <taxon>rosids</taxon>
        <taxon>malvids</taxon>
        <taxon>Brassicales</taxon>
        <taxon>Brassicaceae</taxon>
        <taxon>Brassiceae</taxon>
        <taxon>Brassica</taxon>
    </lineage>
</organism>
<dbReference type="EMBL" id="JAAMPC010000011">
    <property type="protein sequence ID" value="KAG2283364.1"/>
    <property type="molecule type" value="Genomic_DNA"/>
</dbReference>
<sequence>MLSFNLDIKKKYEMWSRWSEPLRFSPLEFENLTGLNREYIEDLETPNVALPEMVSFTGDLWEFIWKLGQPSTIMRRPKRCGIGPVEDRRRLAYLSIFLWIH</sequence>
<accession>A0A8X7ULZ2</accession>
<proteinExistence type="predicted"/>
<name>A0A8X7ULZ2_BRACI</name>
<keyword evidence="2" id="KW-1185">Reference proteome</keyword>